<organism evidence="2 3">
    <name type="scientific">Aplysia californica</name>
    <name type="common">California sea hare</name>
    <dbReference type="NCBI Taxonomy" id="6500"/>
    <lineage>
        <taxon>Eukaryota</taxon>
        <taxon>Metazoa</taxon>
        <taxon>Spiralia</taxon>
        <taxon>Lophotrochozoa</taxon>
        <taxon>Mollusca</taxon>
        <taxon>Gastropoda</taxon>
        <taxon>Heterobranchia</taxon>
        <taxon>Euthyneura</taxon>
        <taxon>Tectipleura</taxon>
        <taxon>Aplysiida</taxon>
        <taxon>Aplysioidea</taxon>
        <taxon>Aplysiidae</taxon>
        <taxon>Aplysia</taxon>
    </lineage>
</organism>
<gene>
    <name evidence="3" type="primary">LOC106013311</name>
</gene>
<evidence type="ECO:0000313" key="3">
    <source>
        <dbReference type="RefSeq" id="XP_012944130.1"/>
    </source>
</evidence>
<name>A0ABM1AAS5_APLCA</name>
<protein>
    <submittedName>
        <fullName evidence="3">Ataxin-8</fullName>
    </submittedName>
</protein>
<accession>A0ABM1AAS5</accession>
<evidence type="ECO:0000256" key="1">
    <source>
        <dbReference type="SAM" id="MobiDB-lite"/>
    </source>
</evidence>
<dbReference type="RefSeq" id="XP_012944130.1">
    <property type="nucleotide sequence ID" value="XM_013088676.1"/>
</dbReference>
<feature type="compositionally biased region" description="Low complexity" evidence="1">
    <location>
        <begin position="1"/>
        <end position="31"/>
    </location>
</feature>
<feature type="region of interest" description="Disordered" evidence="1">
    <location>
        <begin position="1"/>
        <end position="118"/>
    </location>
</feature>
<reference evidence="3" key="1">
    <citation type="submission" date="2025-08" db="UniProtKB">
        <authorList>
            <consortium name="RefSeq"/>
        </authorList>
    </citation>
    <scope>IDENTIFICATION</scope>
</reference>
<evidence type="ECO:0000313" key="2">
    <source>
        <dbReference type="Proteomes" id="UP000694888"/>
    </source>
</evidence>
<dbReference type="Proteomes" id="UP000694888">
    <property type="component" value="Unplaced"/>
</dbReference>
<keyword evidence="2" id="KW-1185">Reference proteome</keyword>
<sequence length="150" mass="16246">MADQQQAQQTMQPPVPQAAAPQPHVAQQPQPQQHPPPAPTPSQQQQQQQQQQQLQQSQQQQLQQQLAAAQQQQQQPRVSSVGSIQGVVAPPAPTPQPSLAAANALRSPSTPMPPLQVIGQPMHGQSYLPQFQSYAQPFMLPNPNALGSFL</sequence>
<feature type="compositionally biased region" description="Low complexity" evidence="1">
    <location>
        <begin position="41"/>
        <end position="76"/>
    </location>
</feature>
<proteinExistence type="predicted"/>
<dbReference type="GeneID" id="106013311"/>